<dbReference type="Gene3D" id="1.25.40.10">
    <property type="entry name" value="Tetratricopeptide repeat domain"/>
    <property type="match status" value="2"/>
</dbReference>
<dbReference type="InterPro" id="IPR033396">
    <property type="entry name" value="DUF5107"/>
</dbReference>
<comment type="caution">
    <text evidence="4">The sequence shown here is derived from an EMBL/GenBank/DDBJ whole genome shotgun (WGS) entry which is preliminary data.</text>
</comment>
<proteinExistence type="predicted"/>
<protein>
    <submittedName>
        <fullName evidence="4">DUF5107 domain-containing protein</fullName>
    </submittedName>
</protein>
<keyword evidence="2" id="KW-0732">Signal</keyword>
<evidence type="ECO:0000313" key="4">
    <source>
        <dbReference type="EMBL" id="RNI38009.1"/>
    </source>
</evidence>
<dbReference type="AlphaFoldDB" id="A0A3M9NJP3"/>
<keyword evidence="5" id="KW-1185">Reference proteome</keyword>
<dbReference type="SUPFAM" id="SSF48452">
    <property type="entry name" value="TPR-like"/>
    <property type="match status" value="2"/>
</dbReference>
<dbReference type="RefSeq" id="WP_123119997.1">
    <property type="nucleotide sequence ID" value="NZ_RJJR01000004.1"/>
</dbReference>
<gene>
    <name evidence="4" type="ORF">EFY79_07195</name>
</gene>
<dbReference type="InterPro" id="IPR011990">
    <property type="entry name" value="TPR-like_helical_dom_sf"/>
</dbReference>
<evidence type="ECO:0000313" key="5">
    <source>
        <dbReference type="Proteomes" id="UP000267223"/>
    </source>
</evidence>
<reference evidence="4 5" key="1">
    <citation type="submission" date="2018-11" db="EMBL/GenBank/DDBJ databases">
        <title>Draft genome sequence of Ferruginibacter sp. BO-59.</title>
        <authorList>
            <person name="Im W.T."/>
        </authorList>
    </citation>
    <scope>NUCLEOTIDE SEQUENCE [LARGE SCALE GENOMIC DNA]</scope>
    <source>
        <strain evidence="4 5">BO-59</strain>
    </source>
</reference>
<feature type="compositionally biased region" description="Basic and acidic residues" evidence="1">
    <location>
        <begin position="973"/>
        <end position="982"/>
    </location>
</feature>
<feature type="signal peptide" evidence="2">
    <location>
        <begin position="1"/>
        <end position="31"/>
    </location>
</feature>
<accession>A0A3M9NJP3</accession>
<feature type="region of interest" description="Disordered" evidence="1">
    <location>
        <begin position="959"/>
        <end position="982"/>
    </location>
</feature>
<evidence type="ECO:0000256" key="2">
    <source>
        <dbReference type="SAM" id="SignalP"/>
    </source>
</evidence>
<feature type="domain" description="DUF5107" evidence="3">
    <location>
        <begin position="63"/>
        <end position="366"/>
    </location>
</feature>
<name>A0A3M9NJP3_9BACT</name>
<organism evidence="4 5">
    <name type="scientific">Hanamia caeni</name>
    <dbReference type="NCBI Taxonomy" id="2294116"/>
    <lineage>
        <taxon>Bacteria</taxon>
        <taxon>Pseudomonadati</taxon>
        <taxon>Bacteroidota</taxon>
        <taxon>Chitinophagia</taxon>
        <taxon>Chitinophagales</taxon>
        <taxon>Chitinophagaceae</taxon>
        <taxon>Hanamia</taxon>
    </lineage>
</organism>
<dbReference type="Proteomes" id="UP000267223">
    <property type="component" value="Unassembled WGS sequence"/>
</dbReference>
<feature type="chain" id="PRO_5018096861" evidence="2">
    <location>
        <begin position="32"/>
        <end position="982"/>
    </location>
</feature>
<evidence type="ECO:0000259" key="3">
    <source>
        <dbReference type="Pfam" id="PF17128"/>
    </source>
</evidence>
<dbReference type="EMBL" id="RJJR01000004">
    <property type="protein sequence ID" value="RNI38009.1"/>
    <property type="molecule type" value="Genomic_DNA"/>
</dbReference>
<sequence>MQNFKNVRMKSAYPKIFFNILLLLAIPEAMKAQSDAAFREYNKTFTTYPFSNPNPDPNPLSLIYPYFRYDGFTDKAIQKDWKVVELENDFIRILILPQVGGKIWTAIDKKNNKPFIYDNDAVKFRDIAMRGPWTSGGLEANFGIIGHTPGVATPVNYLTKKNEDGSVSCVISLLDLLTDTRWNMEINLPKDKAFFITRFLWQNSTPLPQPYYTWMNLGEKVSDSLEYIFPGNKYIYHDGKVYDFPINPNNHKNISIYNQNDFGGPKSYHVTGAHSKYFGVLWQKENFGMIHYAEREAKIGKKIWIWGLSRQGMIWEKLLTDNSGQYTEIQSGRLYNQNAAESLFSPFKQFDFAPYNTDSWSEYWYPFQNTDGVAKADLNGVFNIKKQDGKEVIFISPVSYINDTLKAWNNAGKIILEKFVNLAPLESFQQDIALENGESIARISLAGTVINKNDSTEKILDRPLTPFKEFDWNTAYGFYLKGKYLSDTRHYDSAEANIRKSLLKEPGFVPALDEMAFLQYRKMNYDSAWHFASLALSVNTYDPAANYCYGLASLKLNKIYDAEDGFEVAAITPEYSSAAYTELSKIKLRQKNYALSFEYATKSLVNNSENISAMQLQYVCARLMNNKEEQEKIKDEILRLDPMNHFIRFEEYWQNRNAVNQQKFNFLIRDELPQQTYLNLAVWYSNLGLQEESEAVLESCPEKNDEIFYWLAWLNRDNASGNQYLNQAANGDAYLIFPFRAESAVVMRWAMNNSKPTDWKCRYFLAMIQAFHGHQDKALELLQNESTPQNFAPYYVLRSRLRSDSDTQSVQSDLTRAMAIDKNDWRYGKYLTDFLLTQKKFKEALQTIAPYYKKDNDNYMAGLLYAWCLLLNRDYLSAEKILDHIHVLPYEGANEAHRLYVQTKLNLALEFLQKHKYKTALQKISDARQWPERLGSGAPYPDMKNETLQDDIESLVKETQQGKKLSDNMIGEYRQKLNGERS</sequence>
<dbReference type="Pfam" id="PF17128">
    <property type="entry name" value="DUF5107"/>
    <property type="match status" value="1"/>
</dbReference>
<dbReference type="OrthoDB" id="174931at2"/>
<evidence type="ECO:0000256" key="1">
    <source>
        <dbReference type="SAM" id="MobiDB-lite"/>
    </source>
</evidence>